<feature type="repeat" description="TPR" evidence="3">
    <location>
        <begin position="35"/>
        <end position="68"/>
    </location>
</feature>
<keyword evidence="2 3" id="KW-0802">TPR repeat</keyword>
<organism evidence="4 5">
    <name type="scientific">Rotaria magnacalcarata</name>
    <dbReference type="NCBI Taxonomy" id="392030"/>
    <lineage>
        <taxon>Eukaryota</taxon>
        <taxon>Metazoa</taxon>
        <taxon>Spiralia</taxon>
        <taxon>Gnathifera</taxon>
        <taxon>Rotifera</taxon>
        <taxon>Eurotatoria</taxon>
        <taxon>Bdelloidea</taxon>
        <taxon>Philodinida</taxon>
        <taxon>Philodinidae</taxon>
        <taxon>Rotaria</taxon>
    </lineage>
</organism>
<dbReference type="PANTHER" id="PTHR45641">
    <property type="entry name" value="TETRATRICOPEPTIDE REPEAT PROTEIN (AFU_ORTHOLOGUE AFUA_6G03870)"/>
    <property type="match status" value="1"/>
</dbReference>
<dbReference type="Proteomes" id="UP000676336">
    <property type="component" value="Unassembled WGS sequence"/>
</dbReference>
<evidence type="ECO:0000313" key="5">
    <source>
        <dbReference type="Proteomes" id="UP000676336"/>
    </source>
</evidence>
<reference evidence="4" key="1">
    <citation type="submission" date="2021-02" db="EMBL/GenBank/DDBJ databases">
        <authorList>
            <person name="Nowell W R."/>
        </authorList>
    </citation>
    <scope>NUCLEOTIDE SEQUENCE</scope>
</reference>
<evidence type="ECO:0000256" key="3">
    <source>
        <dbReference type="PROSITE-ProRule" id="PRU00339"/>
    </source>
</evidence>
<protein>
    <recommendedName>
        <fullName evidence="6">Kinesin light chain</fullName>
    </recommendedName>
</protein>
<dbReference type="Pfam" id="PF13424">
    <property type="entry name" value="TPR_12"/>
    <property type="match status" value="1"/>
</dbReference>
<dbReference type="PROSITE" id="PS50005">
    <property type="entry name" value="TPR"/>
    <property type="match status" value="1"/>
</dbReference>
<feature type="non-terminal residue" evidence="4">
    <location>
        <position position="1"/>
    </location>
</feature>
<comment type="caution">
    <text evidence="4">The sequence shown here is derived from an EMBL/GenBank/DDBJ whole genome shotgun (WGS) entry which is preliminary data.</text>
</comment>
<accession>A0A8S3AMT6</accession>
<dbReference type="InterPro" id="IPR011990">
    <property type="entry name" value="TPR-like_helical_dom_sf"/>
</dbReference>
<dbReference type="AlphaFoldDB" id="A0A8S3AMT6"/>
<evidence type="ECO:0008006" key="6">
    <source>
        <dbReference type="Google" id="ProtNLM"/>
    </source>
</evidence>
<evidence type="ECO:0000256" key="1">
    <source>
        <dbReference type="ARBA" id="ARBA00022737"/>
    </source>
</evidence>
<dbReference type="EMBL" id="CAJOBI010133329">
    <property type="protein sequence ID" value="CAF4734934.1"/>
    <property type="molecule type" value="Genomic_DNA"/>
</dbReference>
<name>A0A8S3AMT6_9BILA</name>
<dbReference type="SMART" id="SM00028">
    <property type="entry name" value="TPR"/>
    <property type="match status" value="2"/>
</dbReference>
<feature type="non-terminal residue" evidence="4">
    <location>
        <position position="78"/>
    </location>
</feature>
<gene>
    <name evidence="4" type="ORF">SMN809_LOCUS44447</name>
</gene>
<evidence type="ECO:0000313" key="4">
    <source>
        <dbReference type="EMBL" id="CAF4734934.1"/>
    </source>
</evidence>
<evidence type="ECO:0000256" key="2">
    <source>
        <dbReference type="ARBA" id="ARBA00022803"/>
    </source>
</evidence>
<proteinExistence type="predicted"/>
<dbReference type="InterPro" id="IPR019734">
    <property type="entry name" value="TPR_rpt"/>
</dbReference>
<dbReference type="Gene3D" id="1.25.40.10">
    <property type="entry name" value="Tetratricopeptide repeat domain"/>
    <property type="match status" value="1"/>
</dbReference>
<keyword evidence="1" id="KW-0677">Repeat</keyword>
<sequence>NVLYVQQKFDEALGYHQRALIIREKFHGSDHGDTATSLNNIGNTLGAQGKYAEALDYHHRALQIREKFHPSGHTYIAV</sequence>
<dbReference type="SUPFAM" id="SSF48452">
    <property type="entry name" value="TPR-like"/>
    <property type="match status" value="1"/>
</dbReference>